<name>A8I574_AZOC5</name>
<dbReference type="RefSeq" id="WP_012170764.1">
    <property type="nucleotide sequence ID" value="NC_009937.1"/>
</dbReference>
<dbReference type="eggNOG" id="COG0015">
    <property type="taxonomic scope" value="Bacteria"/>
</dbReference>
<comment type="catalytic activity">
    <reaction evidence="8">
        <text>(2S)-2-[5-amino-1-(5-phospho-beta-D-ribosyl)imidazole-4-carboxamido]succinate = 5-amino-1-(5-phospho-beta-D-ribosyl)imidazole-4-carboxamide + fumarate</text>
        <dbReference type="Rhea" id="RHEA:23920"/>
        <dbReference type="ChEBI" id="CHEBI:29806"/>
        <dbReference type="ChEBI" id="CHEBI:58443"/>
        <dbReference type="ChEBI" id="CHEBI:58475"/>
        <dbReference type="EC" id="4.3.2.2"/>
    </reaction>
    <physiologicalReaction direction="left-to-right" evidence="8">
        <dbReference type="Rhea" id="RHEA:23921"/>
    </physiologicalReaction>
</comment>
<comment type="similarity">
    <text evidence="3 12">Belongs to the lyase 1 family. Adenylosuccinate lyase subfamily.</text>
</comment>
<dbReference type="EC" id="4.3.2.2" evidence="4 11"/>
<dbReference type="GO" id="GO:0004018">
    <property type="term" value="F:N6-(1,2-dicarboxyethyl)AMP AMP-lyase (fumarate-forming) activity"/>
    <property type="evidence" value="ECO:0007669"/>
    <property type="project" value="UniProtKB-UniRule"/>
</dbReference>
<dbReference type="SUPFAM" id="SSF48557">
    <property type="entry name" value="L-aspartase-like"/>
    <property type="match status" value="1"/>
</dbReference>
<dbReference type="InterPro" id="IPR004769">
    <property type="entry name" value="Pur_lyase"/>
</dbReference>
<dbReference type="PANTHER" id="PTHR43172:SF1">
    <property type="entry name" value="ADENYLOSUCCINATE LYASE"/>
    <property type="match status" value="1"/>
</dbReference>
<dbReference type="Gene3D" id="1.20.200.10">
    <property type="entry name" value="Fumarase/aspartase (Central domain)"/>
    <property type="match status" value="1"/>
</dbReference>
<comment type="pathway">
    <text evidence="2 12">Purine metabolism; AMP biosynthesis via de novo pathway; AMP from IMP: step 2/2.</text>
</comment>
<dbReference type="InterPro" id="IPR008948">
    <property type="entry name" value="L-Aspartase-like"/>
</dbReference>
<dbReference type="GO" id="GO:0005829">
    <property type="term" value="C:cytosol"/>
    <property type="evidence" value="ECO:0007669"/>
    <property type="project" value="TreeGrafter"/>
</dbReference>
<dbReference type="Pfam" id="PF10397">
    <property type="entry name" value="ADSL_C"/>
    <property type="match status" value="1"/>
</dbReference>
<dbReference type="InterPro" id="IPR020557">
    <property type="entry name" value="Fumarate_lyase_CS"/>
</dbReference>
<evidence type="ECO:0000256" key="9">
    <source>
        <dbReference type="ARBA" id="ARBA00030717"/>
    </source>
</evidence>
<reference evidence="14 15" key="1">
    <citation type="journal article" date="2007" name="Appl. Environ. Microbiol.">
        <title>Rhizobial factors required for stem nodule maturation and maintenance in Sesbania rostrata-Azorhizobium caulinodans ORS571 symbiosis.</title>
        <authorList>
            <person name="Suzuki S."/>
            <person name="Aono T."/>
            <person name="Lee KB."/>
            <person name="Suzuki T."/>
            <person name="Liu CT."/>
            <person name="Miwa H."/>
            <person name="Wakao S."/>
            <person name="Iki T."/>
            <person name="Oyaizu H."/>
        </authorList>
    </citation>
    <scope>NUCLEOTIDE SEQUENCE [LARGE SCALE GENOMIC DNA]</scope>
    <source>
        <strain evidence="15">ATCC 43989 / DSM 5975 / JCM 20966 / LMG 6465 / NBRC 14845 / NCIMB 13405 / ORS 571</strain>
    </source>
</reference>
<keyword evidence="7 12" id="KW-0456">Lyase</keyword>
<dbReference type="UniPathway" id="UPA00075">
    <property type="reaction ID" value="UER00336"/>
</dbReference>
<comment type="pathway">
    <text evidence="1 12">Purine metabolism; IMP biosynthesis via de novo pathway; 5-amino-1-(5-phospho-D-ribosyl)imidazole-4-carboxamide from 5-amino-1-(5-phospho-D-ribosyl)imidazole-4-carboxylate: step 2/2.</text>
</comment>
<dbReference type="GO" id="GO:0044208">
    <property type="term" value="P:'de novo' AMP biosynthetic process"/>
    <property type="evidence" value="ECO:0007669"/>
    <property type="project" value="UniProtKB-UniPathway"/>
</dbReference>
<evidence type="ECO:0000256" key="6">
    <source>
        <dbReference type="ARBA" id="ARBA00022755"/>
    </source>
</evidence>
<evidence type="ECO:0000259" key="13">
    <source>
        <dbReference type="SMART" id="SM00998"/>
    </source>
</evidence>
<dbReference type="EMBL" id="AP009384">
    <property type="protein sequence ID" value="BAF88235.1"/>
    <property type="molecule type" value="Genomic_DNA"/>
</dbReference>
<dbReference type="InterPro" id="IPR024083">
    <property type="entry name" value="Fumarase/histidase_N"/>
</dbReference>
<dbReference type="Gene3D" id="1.10.40.30">
    <property type="entry name" value="Fumarase/aspartase (C-terminal domain)"/>
    <property type="match status" value="1"/>
</dbReference>
<comment type="catalytic activity">
    <reaction evidence="10">
        <text>N(6)-(1,2-dicarboxyethyl)-AMP = fumarate + AMP</text>
        <dbReference type="Rhea" id="RHEA:16853"/>
        <dbReference type="ChEBI" id="CHEBI:29806"/>
        <dbReference type="ChEBI" id="CHEBI:57567"/>
        <dbReference type="ChEBI" id="CHEBI:456215"/>
        <dbReference type="EC" id="4.3.2.2"/>
    </reaction>
    <physiologicalReaction direction="left-to-right" evidence="10">
        <dbReference type="Rhea" id="RHEA:16854"/>
    </physiologicalReaction>
</comment>
<reference evidence="14 15" key="4">
    <citation type="journal article" date="2009" name="Appl. Environ. Microbiol.">
        <title>Comparative genome-wide transcriptional profiling of Azorhizobium caulinodans ORS571 grown under free-living and symbiotic conditions.</title>
        <authorList>
            <person name="Tsukada S."/>
            <person name="Aono T."/>
            <person name="Akiba N."/>
            <person name="Lee KB."/>
            <person name="Liu CT."/>
            <person name="Toyazaki H."/>
            <person name="Oyaizu H."/>
        </authorList>
    </citation>
    <scope>NUCLEOTIDE SEQUENCE [LARGE SCALE GENOMIC DNA]</scope>
    <source>
        <strain evidence="15">ATCC 43989 / DSM 5975 / JCM 20966 / LMG 6465 / NBRC 14845 / NCIMB 13405 / ORS 571</strain>
    </source>
</reference>
<dbReference type="STRING" id="438753.AZC_2237"/>
<keyword evidence="15" id="KW-1185">Reference proteome</keyword>
<dbReference type="HOGENOM" id="CLU_030949_0_1_5"/>
<dbReference type="InterPro" id="IPR022761">
    <property type="entry name" value="Fumarate_lyase_N"/>
</dbReference>
<dbReference type="FunFam" id="1.10.40.30:FF:000007">
    <property type="entry name" value="Adenylosuccinate lyase"/>
    <property type="match status" value="1"/>
</dbReference>
<reference evidence="14 15" key="6">
    <citation type="journal article" date="2011" name="Appl. Environ. Microbiol.">
        <title>Involvement of the azorhizobial chromosome partition gene (parA) in the onset of bacteroid differentiation during Sesbania rostrata stem nodule development.</title>
        <authorList>
            <person name="Liu CT."/>
            <person name="Lee KB."/>
            <person name="Wang YS."/>
            <person name="Peng MH."/>
            <person name="Lee KT."/>
            <person name="Suzuki S."/>
            <person name="Suzuki T."/>
            <person name="Oyaizu H."/>
        </authorList>
    </citation>
    <scope>NUCLEOTIDE SEQUENCE [LARGE SCALE GENOMIC DNA]</scope>
    <source>
        <strain evidence="15">ATCC 43989 / DSM 5975 / JCM 20966 / LMG 6465 / NBRC 14845 / NCIMB 13405 / ORS 571</strain>
    </source>
</reference>
<dbReference type="InterPro" id="IPR019468">
    <property type="entry name" value="AdenyloSucc_lyase_C"/>
</dbReference>
<evidence type="ECO:0000256" key="5">
    <source>
        <dbReference type="ARBA" id="ARBA00017058"/>
    </source>
</evidence>
<evidence type="ECO:0000256" key="10">
    <source>
        <dbReference type="ARBA" id="ARBA00049115"/>
    </source>
</evidence>
<evidence type="ECO:0000256" key="4">
    <source>
        <dbReference type="ARBA" id="ARBA00012339"/>
    </source>
</evidence>
<dbReference type="SMART" id="SM00998">
    <property type="entry name" value="ADSL_C"/>
    <property type="match status" value="1"/>
</dbReference>
<evidence type="ECO:0000256" key="7">
    <source>
        <dbReference type="ARBA" id="ARBA00023239"/>
    </source>
</evidence>
<dbReference type="KEGG" id="azc:AZC_2237"/>
<organism evidence="14 15">
    <name type="scientific">Azorhizobium caulinodans (strain ATCC 43989 / DSM 5975 / JCM 20966 / LMG 6465 / NBRC 14845 / NCIMB 13405 / ORS 571)</name>
    <dbReference type="NCBI Taxonomy" id="438753"/>
    <lineage>
        <taxon>Bacteria</taxon>
        <taxon>Pseudomonadati</taxon>
        <taxon>Pseudomonadota</taxon>
        <taxon>Alphaproteobacteria</taxon>
        <taxon>Hyphomicrobiales</taxon>
        <taxon>Xanthobacteraceae</taxon>
        <taxon>Azorhizobium</taxon>
    </lineage>
</organism>
<dbReference type="PROSITE" id="PS00163">
    <property type="entry name" value="FUMARATE_LYASES"/>
    <property type="match status" value="1"/>
</dbReference>
<dbReference type="InterPro" id="IPR000362">
    <property type="entry name" value="Fumarate_lyase_fam"/>
</dbReference>
<reference evidence="15" key="2">
    <citation type="submission" date="2007-04" db="EMBL/GenBank/DDBJ databases">
        <title>Complete genome sequence of the nitrogen-fixing bacterium Azorhizobium caulinodans ORS571.</title>
        <authorList>
            <person name="Lee K.B."/>
            <person name="Backer P.D."/>
            <person name="Aono T."/>
            <person name="Liu C.T."/>
            <person name="Suzuki S."/>
            <person name="Suzuki T."/>
            <person name="Kaneko T."/>
            <person name="Yamada M."/>
            <person name="Tabata S."/>
            <person name="Kupfer D.M."/>
            <person name="Najar F.Z."/>
            <person name="Wiley G.B."/>
            <person name="Roe B."/>
            <person name="Binnewies T."/>
            <person name="Ussery D."/>
            <person name="Vereecke D."/>
            <person name="Gevers D."/>
            <person name="Holsters M."/>
            <person name="Oyaizu H."/>
        </authorList>
    </citation>
    <scope>NUCLEOTIDE SEQUENCE [LARGE SCALE GENOMIC DNA]</scope>
    <source>
        <strain evidence="15">ATCC 43989 / DSM 5975 / JCM 20966 / LMG 6465 / NBRC 14845 / NCIMB 13405 / ORS 571</strain>
    </source>
</reference>
<dbReference type="AlphaFoldDB" id="A8I574"/>
<dbReference type="NCBIfam" id="TIGR00928">
    <property type="entry name" value="purB"/>
    <property type="match status" value="1"/>
</dbReference>
<proteinExistence type="inferred from homology"/>
<evidence type="ECO:0000313" key="15">
    <source>
        <dbReference type="Proteomes" id="UP000000270"/>
    </source>
</evidence>
<sequence length="435" mass="48674">MIPRYSRPQMADIWSPETRFRIWFEIEAHAADAMAELGIVPKEAAKVIWEKGANATFDVERIDAIEREVKHDVIAFLTHLAEIVGPDARFVHQGMTSSDVLDTCLAVQLTRAADLLIADVDNLLAILERRAFEHKLTPTVGRSHGIHAEPTTFGVKLAIAHAEFQRSRARLVAARAEIATCAISGAVGTFAHIDPRVEQHVAEKMGLTVETVSTQVIPRDRHAMFFAVLGVVASSVERLATEVRHLQRTEVLEAEEYFSEAQKGSSAMPHKRNPVLTENLTGLARMVRGYVTPALENVALWHERDISHSSVERMIGPDATVTLDFALARLAGVMDKLVVHADNMQKNMDKLGGLIHSQRVLLALTQKGASREDSYRLVQRNAMKVWRGEGDFRAFLLADEEVRKYLSEDDINEKFDLGYHFKNVDQIFTRVFGRA</sequence>
<evidence type="ECO:0000256" key="12">
    <source>
        <dbReference type="RuleBase" id="RU361172"/>
    </source>
</evidence>
<dbReference type="GO" id="GO:0070626">
    <property type="term" value="F:(S)-2-(5-amino-1-(5-phospho-D-ribosyl)imidazole-4-carboxamido) succinate lyase (fumarate-forming) activity"/>
    <property type="evidence" value="ECO:0007669"/>
    <property type="project" value="TreeGrafter"/>
</dbReference>
<dbReference type="Pfam" id="PF00206">
    <property type="entry name" value="Lyase_1"/>
    <property type="match status" value="1"/>
</dbReference>
<feature type="domain" description="Adenylosuccinate lyase C-terminal" evidence="13">
    <location>
        <begin position="352"/>
        <end position="432"/>
    </location>
</feature>
<evidence type="ECO:0000256" key="3">
    <source>
        <dbReference type="ARBA" id="ARBA00008273"/>
    </source>
</evidence>
<dbReference type="PRINTS" id="PR00149">
    <property type="entry name" value="FUMRATELYASE"/>
</dbReference>
<reference evidence="14 15" key="3">
    <citation type="journal article" date="2008" name="BMC Genomics">
        <title>The genome of the versatile nitrogen fixer Azorhizobium caulinodans ORS571.</title>
        <authorList>
            <person name="Lee KB."/>
            <person name="Backer P.D."/>
            <person name="Aono T."/>
            <person name="Liu CT."/>
            <person name="Suzuki S."/>
            <person name="Suzuki T."/>
            <person name="Kaneko T."/>
            <person name="Yamada M."/>
            <person name="Tabata S."/>
            <person name="Kupfer D.M."/>
            <person name="Najar F.Z."/>
            <person name="Wiley G.B."/>
            <person name="Roe B."/>
            <person name="Binnewies T.T."/>
            <person name="Ussery D.W."/>
            <person name="D'Haeze W."/>
            <person name="Herder J.D."/>
            <person name="Gevers D."/>
            <person name="Vereecke D."/>
            <person name="Holsters M."/>
            <person name="Oyaizu H."/>
        </authorList>
    </citation>
    <scope>NUCLEOTIDE SEQUENCE [LARGE SCALE GENOMIC DNA]</scope>
    <source>
        <strain evidence="15">ATCC 43989 / DSM 5975 / JCM 20966 / LMG 6465 / NBRC 14845 / NCIMB 13405 / ORS 571</strain>
    </source>
</reference>
<dbReference type="GO" id="GO:0006189">
    <property type="term" value="P:'de novo' IMP biosynthetic process"/>
    <property type="evidence" value="ECO:0007669"/>
    <property type="project" value="UniProtKB-UniPathway"/>
</dbReference>
<evidence type="ECO:0000256" key="2">
    <source>
        <dbReference type="ARBA" id="ARBA00004734"/>
    </source>
</evidence>
<dbReference type="UniPathway" id="UPA00074">
    <property type="reaction ID" value="UER00132"/>
</dbReference>
<dbReference type="Gene3D" id="1.10.275.10">
    <property type="entry name" value="Fumarase/aspartase (N-terminal domain)"/>
    <property type="match status" value="1"/>
</dbReference>
<dbReference type="Proteomes" id="UP000000270">
    <property type="component" value="Chromosome"/>
</dbReference>
<keyword evidence="6 12" id="KW-0658">Purine biosynthesis</keyword>
<dbReference type="CDD" id="cd01360">
    <property type="entry name" value="Adenylsuccinate_lyase_1"/>
    <property type="match status" value="1"/>
</dbReference>
<dbReference type="FunFam" id="1.20.200.10:FF:000008">
    <property type="entry name" value="Adenylosuccinate lyase"/>
    <property type="match status" value="1"/>
</dbReference>
<dbReference type="PANTHER" id="PTHR43172">
    <property type="entry name" value="ADENYLOSUCCINATE LYASE"/>
    <property type="match status" value="1"/>
</dbReference>
<protein>
    <recommendedName>
        <fullName evidence="5 11">Adenylosuccinate lyase</fullName>
        <shortName evidence="12">ASL</shortName>
        <ecNumber evidence="4 11">4.3.2.2</ecNumber>
    </recommendedName>
    <alternativeName>
        <fullName evidence="9 12">Adenylosuccinase</fullName>
    </alternativeName>
</protein>
<reference evidence="14 15" key="5">
    <citation type="journal article" date="2010" name="Appl. Environ. Microbiol.">
        <title>phrR-like gene praR of Azorhizobium caulinodans ORS571 is essential for symbiosis with Sesbania rostrata and is involved in expression of reb genes.</title>
        <authorList>
            <person name="Akiba N."/>
            <person name="Aono T."/>
            <person name="Toyazaki H."/>
            <person name="Sato S."/>
            <person name="Oyaizu H."/>
        </authorList>
    </citation>
    <scope>NUCLEOTIDE SEQUENCE [LARGE SCALE GENOMIC DNA]</scope>
    <source>
        <strain evidence="15">ATCC 43989 / DSM 5975 / JCM 20966 / LMG 6465 / NBRC 14845 / NCIMB 13405 / ORS 571</strain>
    </source>
</reference>
<evidence type="ECO:0000256" key="1">
    <source>
        <dbReference type="ARBA" id="ARBA00004706"/>
    </source>
</evidence>
<evidence type="ECO:0000313" key="14">
    <source>
        <dbReference type="EMBL" id="BAF88235.1"/>
    </source>
</evidence>
<accession>A8I574</accession>
<evidence type="ECO:0000256" key="8">
    <source>
        <dbReference type="ARBA" id="ARBA00024477"/>
    </source>
</evidence>
<evidence type="ECO:0000256" key="11">
    <source>
        <dbReference type="NCBIfam" id="TIGR00928"/>
    </source>
</evidence>
<gene>
    <name evidence="14" type="ordered locus">AZC_2237</name>
</gene>